<comment type="caution">
    <text evidence="1">The sequence shown here is derived from an EMBL/GenBank/DDBJ whole genome shotgun (WGS) entry which is preliminary data.</text>
</comment>
<name>A0A2K0UPY4_GIBNY</name>
<accession>A0A2K0UPY4</accession>
<dbReference type="AlphaFoldDB" id="A0A2K0UPY4"/>
<dbReference type="EMBL" id="MTQA01000416">
    <property type="protein sequence ID" value="PNP59845.1"/>
    <property type="molecule type" value="Genomic_DNA"/>
</dbReference>
<dbReference type="Proteomes" id="UP000236664">
    <property type="component" value="Unassembled WGS sequence"/>
</dbReference>
<sequence length="289" mass="32495">MDQMTATEVSMFLYSLRLVGEVSDGIKAKYMNPRCDLGPVEEWVDGLLQRGDSVVLAGRYLNDIEQIYKMPVTYWSQNKIAAQFTLWCLGMLKTGYECRKKVAKARIERDLAAITGITSNGITEEGVLTKKRGGMVRHKAMVCSGLGIGCDGLLNSTHMFMPGPGAWKNCYWEVIGRSDSKIYSKQVNNIKLYFGSQWSCSGRRSRPCRHVSARGLEDRPKELSSEADASFELPTEIAPRRLPQDVLQGLLHDRVYASLLVQTEVHLHAPYHNVSAAFTYFLVRLTSYI</sequence>
<evidence type="ECO:0000313" key="2">
    <source>
        <dbReference type="Proteomes" id="UP000236664"/>
    </source>
</evidence>
<organism evidence="1 2">
    <name type="scientific">Gibberella nygamai</name>
    <name type="common">Bean root rot disease fungus</name>
    <name type="synonym">Fusarium nygamai</name>
    <dbReference type="NCBI Taxonomy" id="42673"/>
    <lineage>
        <taxon>Eukaryota</taxon>
        <taxon>Fungi</taxon>
        <taxon>Dikarya</taxon>
        <taxon>Ascomycota</taxon>
        <taxon>Pezizomycotina</taxon>
        <taxon>Sordariomycetes</taxon>
        <taxon>Hypocreomycetidae</taxon>
        <taxon>Hypocreales</taxon>
        <taxon>Nectriaceae</taxon>
        <taxon>Fusarium</taxon>
        <taxon>Fusarium fujikuroi species complex</taxon>
    </lineage>
</organism>
<reference evidence="1 2" key="1">
    <citation type="submission" date="2017-06" db="EMBL/GenBank/DDBJ databases">
        <title>Genome of Fusarium nygamai isolate CS10214.</title>
        <authorList>
            <person name="Gardiner D.M."/>
            <person name="Obanor F."/>
            <person name="Kazan K."/>
        </authorList>
    </citation>
    <scope>NUCLEOTIDE SEQUENCE [LARGE SCALE GENOMIC DNA]</scope>
    <source>
        <strain evidence="1 2">CS10214</strain>
    </source>
</reference>
<proteinExistence type="predicted"/>
<gene>
    <name evidence="1" type="ORF">FNYG_14823</name>
</gene>
<protein>
    <submittedName>
        <fullName evidence="1">Uncharacterized protein</fullName>
    </submittedName>
</protein>
<keyword evidence="2" id="KW-1185">Reference proteome</keyword>
<evidence type="ECO:0000313" key="1">
    <source>
        <dbReference type="EMBL" id="PNP59845.1"/>
    </source>
</evidence>